<accession>A0A4Q8AIH0</accession>
<name>A0A4Q8AIH0_9MICO</name>
<dbReference type="AlphaFoldDB" id="A0A4Q8AIH0"/>
<reference evidence="2 3" key="1">
    <citation type="submission" date="2019-02" db="EMBL/GenBank/DDBJ databases">
        <title>Sequencing the genomes of 1000 actinobacteria strains.</title>
        <authorList>
            <person name="Klenk H.-P."/>
        </authorList>
    </citation>
    <scope>NUCLEOTIDE SEQUENCE [LARGE SCALE GENOMIC DNA]</scope>
    <source>
        <strain evidence="2 3">DSM 18319</strain>
    </source>
</reference>
<proteinExistence type="predicted"/>
<evidence type="ECO:0000313" key="2">
    <source>
        <dbReference type="EMBL" id="RZU64237.1"/>
    </source>
</evidence>
<keyword evidence="1" id="KW-1133">Transmembrane helix</keyword>
<dbReference type="Proteomes" id="UP000291483">
    <property type="component" value="Unassembled WGS sequence"/>
</dbReference>
<protein>
    <submittedName>
        <fullName evidence="2">Uncharacterized protein</fullName>
    </submittedName>
</protein>
<feature type="transmembrane region" description="Helical" evidence="1">
    <location>
        <begin position="6"/>
        <end position="28"/>
    </location>
</feature>
<keyword evidence="1" id="KW-0812">Transmembrane</keyword>
<organism evidence="2 3">
    <name type="scientific">Microterricola gilva</name>
    <dbReference type="NCBI Taxonomy" id="393267"/>
    <lineage>
        <taxon>Bacteria</taxon>
        <taxon>Bacillati</taxon>
        <taxon>Actinomycetota</taxon>
        <taxon>Actinomycetes</taxon>
        <taxon>Micrococcales</taxon>
        <taxon>Microbacteriaceae</taxon>
        <taxon>Microterricola</taxon>
    </lineage>
</organism>
<keyword evidence="3" id="KW-1185">Reference proteome</keyword>
<gene>
    <name evidence="2" type="ORF">EV379_0531</name>
</gene>
<dbReference type="EMBL" id="SHLC01000001">
    <property type="protein sequence ID" value="RZU64237.1"/>
    <property type="molecule type" value="Genomic_DNA"/>
</dbReference>
<evidence type="ECO:0000313" key="3">
    <source>
        <dbReference type="Proteomes" id="UP000291483"/>
    </source>
</evidence>
<keyword evidence="1" id="KW-0472">Membrane</keyword>
<comment type="caution">
    <text evidence="2">The sequence shown here is derived from an EMBL/GenBank/DDBJ whole genome shotgun (WGS) entry which is preliminary data.</text>
</comment>
<evidence type="ECO:0000256" key="1">
    <source>
        <dbReference type="SAM" id="Phobius"/>
    </source>
</evidence>
<sequence>METILIGYLVSFGVVMGVFGIACLVALAKSPYGKK</sequence>